<evidence type="ECO:0000256" key="6">
    <source>
        <dbReference type="ARBA" id="ARBA00022679"/>
    </source>
</evidence>
<dbReference type="EnsemblPlants" id="Pp3c16_20920V3.1">
    <property type="protein sequence ID" value="Pp3c16_20920V3.1"/>
    <property type="gene ID" value="Pp3c16_20920"/>
</dbReference>
<feature type="region of interest" description="Disordered" evidence="12">
    <location>
        <begin position="76"/>
        <end position="162"/>
    </location>
</feature>
<keyword evidence="9" id="KW-0067">ATP-binding</keyword>
<feature type="compositionally biased region" description="Basic and acidic residues" evidence="12">
    <location>
        <begin position="141"/>
        <end position="157"/>
    </location>
</feature>
<dbReference type="InterPro" id="IPR043129">
    <property type="entry name" value="ATPase_NBD"/>
</dbReference>
<evidence type="ECO:0000256" key="7">
    <source>
        <dbReference type="ARBA" id="ARBA00022741"/>
    </source>
</evidence>
<name>A0A2K1J9H6_PHYPA</name>
<dbReference type="GO" id="GO:0005634">
    <property type="term" value="C:nucleus"/>
    <property type="evidence" value="ECO:0000318"/>
    <property type="project" value="GO_Central"/>
</dbReference>
<dbReference type="Gramene" id="Pp3c16_20923V3.1">
    <property type="protein sequence ID" value="Pp3c16_20923V3.1"/>
    <property type="gene ID" value="Pp3c16_20923"/>
</dbReference>
<dbReference type="PANTHER" id="PTHR12280">
    <property type="entry name" value="PANTOTHENATE KINASE"/>
    <property type="match status" value="1"/>
</dbReference>
<evidence type="ECO:0000256" key="11">
    <source>
        <dbReference type="ARBA" id="ARBA00060870"/>
    </source>
</evidence>
<evidence type="ECO:0000256" key="10">
    <source>
        <dbReference type="ARBA" id="ARBA00022993"/>
    </source>
</evidence>
<dbReference type="FunFam" id="3.30.420.40:FF:000025">
    <property type="entry name" value="pantothenate kinase 2, mitochondrial"/>
    <property type="match status" value="1"/>
</dbReference>
<dbReference type="RefSeq" id="XP_024399381.1">
    <property type="nucleotide sequence ID" value="XM_024543613.2"/>
</dbReference>
<comment type="catalytic activity">
    <reaction evidence="1">
        <text>(R)-pantothenate + ATP = (R)-4'-phosphopantothenate + ADP + H(+)</text>
        <dbReference type="Rhea" id="RHEA:16373"/>
        <dbReference type="ChEBI" id="CHEBI:10986"/>
        <dbReference type="ChEBI" id="CHEBI:15378"/>
        <dbReference type="ChEBI" id="CHEBI:29032"/>
        <dbReference type="ChEBI" id="CHEBI:30616"/>
        <dbReference type="ChEBI" id="CHEBI:456216"/>
        <dbReference type="EC" id="2.7.1.33"/>
    </reaction>
</comment>
<dbReference type="RefSeq" id="XP_024399377.1">
    <property type="nucleotide sequence ID" value="XM_024543609.2"/>
</dbReference>
<evidence type="ECO:0000256" key="2">
    <source>
        <dbReference type="ARBA" id="ARBA00004496"/>
    </source>
</evidence>
<dbReference type="EnsemblPlants" id="Pp3c16_20923V3.2">
    <property type="protein sequence ID" value="Pp3c16_20923V3.2"/>
    <property type="gene ID" value="Pp3c16_20923"/>
</dbReference>
<dbReference type="CDD" id="cd24122">
    <property type="entry name" value="ASKHA_NBD_PanK-II_Pank1-like"/>
    <property type="match status" value="1"/>
</dbReference>
<dbReference type="SUPFAM" id="SSF53067">
    <property type="entry name" value="Actin-like ATPase domain"/>
    <property type="match status" value="2"/>
</dbReference>
<dbReference type="RefSeq" id="XP_024399378.1">
    <property type="nucleotide sequence ID" value="XM_024543610.2"/>
</dbReference>
<dbReference type="KEGG" id="ppp:112293781"/>
<dbReference type="EnsemblPlants" id="Pp3c16_20923V3.5">
    <property type="protein sequence ID" value="Pp3c16_20923V3.5"/>
    <property type="gene ID" value="Pp3c16_20923"/>
</dbReference>
<dbReference type="EnsemblPlants" id="Pp3c16_20923V3.3">
    <property type="protein sequence ID" value="Pp3c16_20923V3.3"/>
    <property type="gene ID" value="Pp3c16_20923"/>
</dbReference>
<evidence type="ECO:0000256" key="12">
    <source>
        <dbReference type="SAM" id="MobiDB-lite"/>
    </source>
</evidence>
<dbReference type="EnsemblPlants" id="Pp3c16_20923V3.4">
    <property type="protein sequence ID" value="Pp3c16_20923V3.4"/>
    <property type="gene ID" value="Pp3c16_20923"/>
</dbReference>
<dbReference type="GO" id="GO:0015937">
    <property type="term" value="P:coenzyme A biosynthetic process"/>
    <property type="evidence" value="ECO:0000318"/>
    <property type="project" value="GO_Central"/>
</dbReference>
<dbReference type="Gramene" id="Pp3c16_20920V3.1">
    <property type="protein sequence ID" value="Pp3c16_20920V3.1"/>
    <property type="gene ID" value="Pp3c16_20920"/>
</dbReference>
<keyword evidence="5" id="KW-0963">Cytoplasm</keyword>
<reference evidence="14" key="3">
    <citation type="submission" date="2020-12" db="UniProtKB">
        <authorList>
            <consortium name="EnsemblPlants"/>
        </authorList>
    </citation>
    <scope>IDENTIFICATION</scope>
</reference>
<keyword evidence="7" id="KW-0547">Nucleotide-binding</keyword>
<dbReference type="Gramene" id="Pp3c16_20923V3.2">
    <property type="protein sequence ID" value="Pp3c16_20923V3.2"/>
    <property type="gene ID" value="Pp3c16_20923"/>
</dbReference>
<dbReference type="Gene3D" id="3.30.420.40">
    <property type="match status" value="1"/>
</dbReference>
<comment type="pathway">
    <text evidence="3">Cofactor biosynthesis; coenzyme A biosynthesis; CoA from (R)-pantothenate: step 1/5.</text>
</comment>
<dbReference type="PANTHER" id="PTHR12280:SF30">
    <property type="entry name" value="FUMBLE"/>
    <property type="match status" value="1"/>
</dbReference>
<accession>A0A2K1J9H6</accession>
<dbReference type="RefSeq" id="XP_024399379.1">
    <property type="nucleotide sequence ID" value="XM_024543611.2"/>
</dbReference>
<dbReference type="STRING" id="3218.A0A2K1J9H6"/>
<dbReference type="GeneID" id="112293781"/>
<dbReference type="RefSeq" id="XP_024399380.1">
    <property type="nucleotide sequence ID" value="XM_024543612.2"/>
</dbReference>
<dbReference type="InterPro" id="IPR004567">
    <property type="entry name" value="Type_II_PanK"/>
</dbReference>
<dbReference type="GO" id="GO:0005524">
    <property type="term" value="F:ATP binding"/>
    <property type="evidence" value="ECO:0007669"/>
    <property type="project" value="UniProtKB-KW"/>
</dbReference>
<keyword evidence="8" id="KW-0418">Kinase</keyword>
<reference evidence="13 15" key="1">
    <citation type="journal article" date="2008" name="Science">
        <title>The Physcomitrella genome reveals evolutionary insights into the conquest of land by plants.</title>
        <authorList>
            <person name="Rensing S."/>
            <person name="Lang D."/>
            <person name="Zimmer A."/>
            <person name="Terry A."/>
            <person name="Salamov A."/>
            <person name="Shapiro H."/>
            <person name="Nishiyama T."/>
            <person name="Perroud P.-F."/>
            <person name="Lindquist E."/>
            <person name="Kamisugi Y."/>
            <person name="Tanahashi T."/>
            <person name="Sakakibara K."/>
            <person name="Fujita T."/>
            <person name="Oishi K."/>
            <person name="Shin-I T."/>
            <person name="Kuroki Y."/>
            <person name="Toyoda A."/>
            <person name="Suzuki Y."/>
            <person name="Hashimoto A."/>
            <person name="Yamaguchi K."/>
            <person name="Sugano A."/>
            <person name="Kohara Y."/>
            <person name="Fujiyama A."/>
            <person name="Anterola A."/>
            <person name="Aoki S."/>
            <person name="Ashton N."/>
            <person name="Barbazuk W.B."/>
            <person name="Barker E."/>
            <person name="Bennetzen J."/>
            <person name="Bezanilla M."/>
            <person name="Blankenship R."/>
            <person name="Cho S.H."/>
            <person name="Dutcher S."/>
            <person name="Estelle M."/>
            <person name="Fawcett J.A."/>
            <person name="Gundlach H."/>
            <person name="Hanada K."/>
            <person name="Heyl A."/>
            <person name="Hicks K.A."/>
            <person name="Hugh J."/>
            <person name="Lohr M."/>
            <person name="Mayer K."/>
            <person name="Melkozernov A."/>
            <person name="Murata T."/>
            <person name="Nelson D."/>
            <person name="Pils B."/>
            <person name="Prigge M."/>
            <person name="Reiss B."/>
            <person name="Renner T."/>
            <person name="Rombauts S."/>
            <person name="Rushton P."/>
            <person name="Sanderfoot A."/>
            <person name="Schween G."/>
            <person name="Shiu S.-H."/>
            <person name="Stueber K."/>
            <person name="Theodoulou F.L."/>
            <person name="Tu H."/>
            <person name="Van de Peer Y."/>
            <person name="Verrier P.J."/>
            <person name="Waters E."/>
            <person name="Wood A."/>
            <person name="Yang L."/>
            <person name="Cove D."/>
            <person name="Cuming A."/>
            <person name="Hasebe M."/>
            <person name="Lucas S."/>
            <person name="Mishler D.B."/>
            <person name="Reski R."/>
            <person name="Grigoriev I."/>
            <person name="Quatrano R.S."/>
            <person name="Boore J.L."/>
        </authorList>
    </citation>
    <scope>NUCLEOTIDE SEQUENCE [LARGE SCALE GENOMIC DNA]</scope>
    <source>
        <strain evidence="14 15">cv. Gransden 2004</strain>
    </source>
</reference>
<keyword evidence="10" id="KW-0173">Coenzyme A biosynthesis</keyword>
<dbReference type="GO" id="GO:0004594">
    <property type="term" value="F:pantothenate kinase activity"/>
    <property type="evidence" value="ECO:0000318"/>
    <property type="project" value="GO_Central"/>
</dbReference>
<comment type="subcellular location">
    <subcellularLocation>
        <location evidence="2">Cytoplasm</location>
    </subcellularLocation>
</comment>
<dbReference type="OrthoDB" id="498611at2759"/>
<evidence type="ECO:0000256" key="9">
    <source>
        <dbReference type="ARBA" id="ARBA00022840"/>
    </source>
</evidence>
<evidence type="ECO:0000256" key="8">
    <source>
        <dbReference type="ARBA" id="ARBA00022777"/>
    </source>
</evidence>
<dbReference type="PaxDb" id="3218-PP1S4_24V6.2"/>
<dbReference type="EnsemblPlants" id="Pp3c16_20923V3.1">
    <property type="protein sequence ID" value="Pp3c16_20923V3.1"/>
    <property type="gene ID" value="Pp3c16_20923"/>
</dbReference>
<organism evidence="13">
    <name type="scientific">Physcomitrium patens</name>
    <name type="common">Spreading-leaved earth moss</name>
    <name type="synonym">Physcomitrella patens</name>
    <dbReference type="NCBI Taxonomy" id="3218"/>
    <lineage>
        <taxon>Eukaryota</taxon>
        <taxon>Viridiplantae</taxon>
        <taxon>Streptophyta</taxon>
        <taxon>Embryophyta</taxon>
        <taxon>Bryophyta</taxon>
        <taxon>Bryophytina</taxon>
        <taxon>Bryopsida</taxon>
        <taxon>Funariidae</taxon>
        <taxon>Funariales</taxon>
        <taxon>Funariaceae</taxon>
        <taxon>Physcomitrium</taxon>
    </lineage>
</organism>
<gene>
    <name evidence="14" type="primary">LOC112293781</name>
    <name evidence="13" type="ORF">PHYPA_021293</name>
</gene>
<reference evidence="13 15" key="2">
    <citation type="journal article" date="2018" name="Plant J.">
        <title>The Physcomitrella patens chromosome-scale assembly reveals moss genome structure and evolution.</title>
        <authorList>
            <person name="Lang D."/>
            <person name="Ullrich K.K."/>
            <person name="Murat F."/>
            <person name="Fuchs J."/>
            <person name="Jenkins J."/>
            <person name="Haas F.B."/>
            <person name="Piednoel M."/>
            <person name="Gundlach H."/>
            <person name="Van Bel M."/>
            <person name="Meyberg R."/>
            <person name="Vives C."/>
            <person name="Morata J."/>
            <person name="Symeonidi A."/>
            <person name="Hiss M."/>
            <person name="Muchero W."/>
            <person name="Kamisugi Y."/>
            <person name="Saleh O."/>
            <person name="Blanc G."/>
            <person name="Decker E.L."/>
            <person name="van Gessel N."/>
            <person name="Grimwood J."/>
            <person name="Hayes R.D."/>
            <person name="Graham S.W."/>
            <person name="Gunter L.E."/>
            <person name="McDaniel S.F."/>
            <person name="Hoernstein S.N.W."/>
            <person name="Larsson A."/>
            <person name="Li F.W."/>
            <person name="Perroud P.F."/>
            <person name="Phillips J."/>
            <person name="Ranjan P."/>
            <person name="Rokshar D.S."/>
            <person name="Rothfels C.J."/>
            <person name="Schneider L."/>
            <person name="Shu S."/>
            <person name="Stevenson D.W."/>
            <person name="Thummler F."/>
            <person name="Tillich M."/>
            <person name="Villarreal Aguilar J.C."/>
            <person name="Widiez T."/>
            <person name="Wong G.K."/>
            <person name="Wymore A."/>
            <person name="Zhang Y."/>
            <person name="Zimmer A.D."/>
            <person name="Quatrano R.S."/>
            <person name="Mayer K.F.X."/>
            <person name="Goodstein D."/>
            <person name="Casacuberta J.M."/>
            <person name="Vandepoele K."/>
            <person name="Reski R."/>
            <person name="Cuming A.C."/>
            <person name="Tuskan G.A."/>
            <person name="Maumus F."/>
            <person name="Salse J."/>
            <person name="Schmutz J."/>
            <person name="Rensing S.A."/>
        </authorList>
    </citation>
    <scope>NUCLEOTIDE SEQUENCE [LARGE SCALE GENOMIC DNA]</scope>
    <source>
        <strain evidence="14 15">cv. Gransden 2004</strain>
    </source>
</reference>
<evidence type="ECO:0000256" key="4">
    <source>
        <dbReference type="ARBA" id="ARBA00012102"/>
    </source>
</evidence>
<evidence type="ECO:0000256" key="1">
    <source>
        <dbReference type="ARBA" id="ARBA00001206"/>
    </source>
</evidence>
<keyword evidence="6" id="KW-0808">Transferase</keyword>
<dbReference type="EMBL" id="ABEU02000016">
    <property type="protein sequence ID" value="PNR38182.1"/>
    <property type="molecule type" value="Genomic_DNA"/>
</dbReference>
<dbReference type="EnsemblPlants" id="Pp3c16_20923V3.12">
    <property type="protein sequence ID" value="Pp3c16_20923V3.12"/>
    <property type="gene ID" value="Pp3c16_20923"/>
</dbReference>
<dbReference type="Gene3D" id="3.30.420.510">
    <property type="match status" value="1"/>
</dbReference>
<feature type="compositionally biased region" description="Basic and acidic residues" evidence="12">
    <location>
        <begin position="113"/>
        <end position="126"/>
    </location>
</feature>
<feature type="region of interest" description="Disordered" evidence="12">
    <location>
        <begin position="273"/>
        <end position="300"/>
    </location>
</feature>
<dbReference type="Proteomes" id="UP000006727">
    <property type="component" value="Chromosome 16"/>
</dbReference>
<dbReference type="GO" id="GO:0005829">
    <property type="term" value="C:cytosol"/>
    <property type="evidence" value="ECO:0000318"/>
    <property type="project" value="GO_Central"/>
</dbReference>
<evidence type="ECO:0000313" key="15">
    <source>
        <dbReference type="Proteomes" id="UP000006727"/>
    </source>
</evidence>
<protein>
    <recommendedName>
        <fullName evidence="4">pantothenate kinase</fullName>
        <ecNumber evidence="4">2.7.1.33</ecNumber>
    </recommendedName>
</protein>
<dbReference type="Gramene" id="Pp3c16_20923V3.5">
    <property type="protein sequence ID" value="Pp3c16_20923V3.5"/>
    <property type="gene ID" value="Pp3c16_20923"/>
</dbReference>
<comment type="similarity">
    <text evidence="11">Belongs to the type II pantothenate kinase family.</text>
</comment>
<dbReference type="Gramene" id="Pp3c16_20923V3.3">
    <property type="protein sequence ID" value="Pp3c16_20923V3.3"/>
    <property type="gene ID" value="Pp3c16_20923"/>
</dbReference>
<evidence type="ECO:0000313" key="14">
    <source>
        <dbReference type="EnsemblPlants" id="Pp3c16_20920V3.1"/>
    </source>
</evidence>
<sequence>MTSWKARVPAALVVPNSLGDSLPLHMTPPPDSLVSPVDSSFLEGASSLARFGLDIGGTLCKVVFFEPIITAEIQAPAPSETPKSRFSRESFEDDNVVAPSVEPDDASNSNGSHENEIWSDGKKDFSMFKSSKPTPKGVNKGGERSKREHSRQLDRKMWNSSHDPVHIPGRGTLYFKCFETWKMEEFLALTKEHSLVKKGRALGATGGGARKFKDHFEQIAGLQLERADELYSLVRGIDFLARHAHQESFEYPAGSFRGGAIQRPLKEISDDEYELQAERRASSSTSSQDRSKSNEDMNGTEALRRVVKGPVLATSDIERLGGPQDLYPYLVVNIGSGVSILRVDAAERFERVGGTSLGGSTFLGLTSALTNCTTFEEAINLAREGDSTQIDMLVGDIYGGDYTEMGLAATTVASSFGKLVQPGRREAAMQTPQHLSKAVLLMVTNNIGSIAMLHARAAGVHQIMFTGSFLHENELAMRLLAVAMEFWSKGNIKAVFLRHEGHAGAMGALLSTLDPLNPIDKLLLDAS</sequence>
<dbReference type="Gramene" id="Pp3c16_20923V3.12">
    <property type="protein sequence ID" value="Pp3c16_20923V3.12"/>
    <property type="gene ID" value="Pp3c16_20923"/>
</dbReference>
<dbReference type="Gramene" id="Pp3c16_20923V3.4">
    <property type="protein sequence ID" value="Pp3c16_20923V3.4"/>
    <property type="gene ID" value="Pp3c16_20923"/>
</dbReference>
<dbReference type="EC" id="2.7.1.33" evidence="4"/>
<keyword evidence="15" id="KW-1185">Reference proteome</keyword>
<dbReference type="Pfam" id="PF03630">
    <property type="entry name" value="Fumble"/>
    <property type="match status" value="2"/>
</dbReference>
<evidence type="ECO:0000256" key="3">
    <source>
        <dbReference type="ARBA" id="ARBA00005225"/>
    </source>
</evidence>
<evidence type="ECO:0000313" key="13">
    <source>
        <dbReference type="EMBL" id="PNR38182.1"/>
    </source>
</evidence>
<evidence type="ECO:0000256" key="5">
    <source>
        <dbReference type="ARBA" id="ARBA00022490"/>
    </source>
</evidence>
<dbReference type="AlphaFoldDB" id="A0A2K1J9H6"/>
<proteinExistence type="inferred from homology"/>